<feature type="compositionally biased region" description="Low complexity" evidence="4">
    <location>
        <begin position="97"/>
        <end position="107"/>
    </location>
</feature>
<dbReference type="RefSeq" id="XP_020830671.1">
    <property type="nucleotide sequence ID" value="XM_020975012.1"/>
</dbReference>
<proteinExistence type="predicted"/>
<dbReference type="SMART" id="SM00349">
    <property type="entry name" value="KRAB"/>
    <property type="match status" value="1"/>
</dbReference>
<evidence type="ECO:0000256" key="3">
    <source>
        <dbReference type="ARBA" id="ARBA00023242"/>
    </source>
</evidence>
<dbReference type="InterPro" id="IPR050863">
    <property type="entry name" value="CenT-Element_Derived"/>
</dbReference>
<keyword evidence="2" id="KW-0238">DNA-binding</keyword>
<evidence type="ECO:0000259" key="5">
    <source>
        <dbReference type="PROSITE" id="PS50805"/>
    </source>
</evidence>
<comment type="subcellular location">
    <subcellularLocation>
        <location evidence="1">Nucleus</location>
    </subcellularLocation>
</comment>
<dbReference type="InterPro" id="IPR009057">
    <property type="entry name" value="Homeodomain-like_sf"/>
</dbReference>
<dbReference type="GeneID" id="110199972"/>
<feature type="region of interest" description="Disordered" evidence="4">
    <location>
        <begin position="97"/>
        <end position="116"/>
    </location>
</feature>
<dbReference type="SMART" id="SM00674">
    <property type="entry name" value="CENPB"/>
    <property type="match status" value="1"/>
</dbReference>
<dbReference type="InterPro" id="IPR036051">
    <property type="entry name" value="KRAB_dom_sf"/>
</dbReference>
<dbReference type="PROSITE" id="PS51253">
    <property type="entry name" value="HTH_CENPB"/>
    <property type="match status" value="1"/>
</dbReference>
<dbReference type="GO" id="GO:0005634">
    <property type="term" value="C:nucleus"/>
    <property type="evidence" value="ECO:0007669"/>
    <property type="project" value="UniProtKB-SubCell"/>
</dbReference>
<dbReference type="PANTHER" id="PTHR19303">
    <property type="entry name" value="TRANSPOSON"/>
    <property type="match status" value="1"/>
</dbReference>
<evidence type="ECO:0000256" key="1">
    <source>
        <dbReference type="ARBA" id="ARBA00004123"/>
    </source>
</evidence>
<evidence type="ECO:0000313" key="7">
    <source>
        <dbReference type="Proteomes" id="UP000515140"/>
    </source>
</evidence>
<sequence>MAAALLTARPQELVTFEDVAVYLSKEEWGLLDPAQRRLYRDVMLENYGNVASLGLPVSKPDLISQLERTDLPLVPRLPQTEIEDLFDEKLDITFIMSSKRPSDSSGPSEKKAQRKSISLGKKVEIIKRVEAGEMKSEVARSFGLAQSTLKSILNQADRVKASVHNSSNLTAAKVTRIRSSVMEKMENMLSIWVDNMMQHHMPLSQALIMQKALSLFDHLKAQAGEESSKTFVASRGWFEKFKKRNKINSIRLMGESSSADIKAAAEFPAVLKAVVERGNYSPNLVFNVSETGLFWKRLPSRALSQEEKDAAGFKAAKDRLTILLGSNASGNIKLKPLLVYHSETPKHMRGFSKLNLPVIWKSNRKAWVTVDMFNDWIVNHFCPMVQCYCTEYGFEPKALLVLDSSMGSLSSFDSLQTCIPIEVLFLPPNTASLLQPMDQGVFAVFKAYYLRCTFSQLLEVNRNNKQLPIGEIWKDYNIMKAIDNIKIAWAEVNSLCLSGVWRKVWPDLANAFFEVESEILAITTEVAHVAKLVGFEEVTLDAVQELLDNSGDTTNEDLQESPEQCFTEEEVDTSEDSREAGPERMLTTEVLSNCLAEVSHALEVLSENDPDCERSCSVKRTVLQALDCYSEMLQDRKKARPASLEVFLMKPSPEPEESQPGPSVALCSSWPLS</sequence>
<evidence type="ECO:0000313" key="10">
    <source>
        <dbReference type="RefSeq" id="XP_020830674.1"/>
    </source>
</evidence>
<dbReference type="PANTHER" id="PTHR19303:SF26">
    <property type="entry name" value="TIGGER TRANSPOSABLE ELEMENT-DERIVED PROTEIN 1"/>
    <property type="match status" value="1"/>
</dbReference>
<dbReference type="KEGG" id="pcw:110199972"/>
<dbReference type="Gene3D" id="6.10.140.140">
    <property type="match status" value="1"/>
</dbReference>
<dbReference type="InterPro" id="IPR006600">
    <property type="entry name" value="HTH_CenpB_DNA-bd_dom"/>
</dbReference>
<dbReference type="GO" id="GO:0003677">
    <property type="term" value="F:DNA binding"/>
    <property type="evidence" value="ECO:0007669"/>
    <property type="project" value="UniProtKB-KW"/>
</dbReference>
<keyword evidence="3" id="KW-0539">Nucleus</keyword>
<evidence type="ECO:0000313" key="8">
    <source>
        <dbReference type="RefSeq" id="XP_020830671.1"/>
    </source>
</evidence>
<dbReference type="GO" id="GO:0006355">
    <property type="term" value="P:regulation of DNA-templated transcription"/>
    <property type="evidence" value="ECO:0007669"/>
    <property type="project" value="InterPro"/>
</dbReference>
<feature type="domain" description="HTH CENPB-type" evidence="6">
    <location>
        <begin position="173"/>
        <end position="251"/>
    </location>
</feature>
<feature type="domain" description="KRAB" evidence="5">
    <location>
        <begin position="14"/>
        <end position="85"/>
    </location>
</feature>
<dbReference type="RefSeq" id="XP_020830673.1">
    <property type="nucleotide sequence ID" value="XM_020975014.1"/>
</dbReference>
<organism evidence="7 9">
    <name type="scientific">Phascolarctos cinereus</name>
    <name type="common">Koala</name>
    <dbReference type="NCBI Taxonomy" id="38626"/>
    <lineage>
        <taxon>Eukaryota</taxon>
        <taxon>Metazoa</taxon>
        <taxon>Chordata</taxon>
        <taxon>Craniata</taxon>
        <taxon>Vertebrata</taxon>
        <taxon>Euteleostomi</taxon>
        <taxon>Mammalia</taxon>
        <taxon>Metatheria</taxon>
        <taxon>Diprotodontia</taxon>
        <taxon>Phascolarctidae</taxon>
        <taxon>Phascolarctos</taxon>
    </lineage>
</organism>
<dbReference type="SUPFAM" id="SSF109640">
    <property type="entry name" value="KRAB domain (Kruppel-associated box)"/>
    <property type="match status" value="1"/>
</dbReference>
<dbReference type="Pfam" id="PF01352">
    <property type="entry name" value="KRAB"/>
    <property type="match status" value="1"/>
</dbReference>
<dbReference type="Gene3D" id="1.10.10.60">
    <property type="entry name" value="Homeodomain-like"/>
    <property type="match status" value="2"/>
</dbReference>
<gene>
    <name evidence="8 9 10" type="primary">LOC110199972</name>
</gene>
<protein>
    <submittedName>
        <fullName evidence="8 9">Tigger transposable element-derived protein 1-like isoform X1</fullName>
    </submittedName>
</protein>
<dbReference type="InterPro" id="IPR004875">
    <property type="entry name" value="DDE_SF_endonuclease_dom"/>
</dbReference>
<dbReference type="Pfam" id="PF03221">
    <property type="entry name" value="HTH_Tnp_Tc5"/>
    <property type="match status" value="1"/>
</dbReference>
<dbReference type="Proteomes" id="UP000515140">
    <property type="component" value="Unplaced"/>
</dbReference>
<feature type="compositionally biased region" description="Acidic residues" evidence="4">
    <location>
        <begin position="554"/>
        <end position="574"/>
    </location>
</feature>
<dbReference type="AlphaFoldDB" id="A0A6P5JBC9"/>
<name>A0A6P5JBC9_PHACI</name>
<dbReference type="Pfam" id="PF04218">
    <property type="entry name" value="CENP-B_N"/>
    <property type="match status" value="1"/>
</dbReference>
<feature type="region of interest" description="Disordered" evidence="4">
    <location>
        <begin position="550"/>
        <end position="583"/>
    </location>
</feature>
<evidence type="ECO:0000256" key="2">
    <source>
        <dbReference type="ARBA" id="ARBA00023125"/>
    </source>
</evidence>
<feature type="region of interest" description="Disordered" evidence="4">
    <location>
        <begin position="649"/>
        <end position="673"/>
    </location>
</feature>
<dbReference type="RefSeq" id="XP_020830674.1">
    <property type="nucleotide sequence ID" value="XM_020975015.1"/>
</dbReference>
<dbReference type="InterPro" id="IPR001909">
    <property type="entry name" value="KRAB"/>
</dbReference>
<reference evidence="8 9" key="1">
    <citation type="submission" date="2025-04" db="UniProtKB">
        <authorList>
            <consortium name="RefSeq"/>
        </authorList>
    </citation>
    <scope>IDENTIFICATION</scope>
    <source>
        <tissue evidence="8 9">Spleen</tissue>
    </source>
</reference>
<evidence type="ECO:0000313" key="9">
    <source>
        <dbReference type="RefSeq" id="XP_020830673.1"/>
    </source>
</evidence>
<dbReference type="SUPFAM" id="SSF46689">
    <property type="entry name" value="Homeodomain-like"/>
    <property type="match status" value="2"/>
</dbReference>
<dbReference type="CDD" id="cd07765">
    <property type="entry name" value="KRAB_A-box"/>
    <property type="match status" value="1"/>
</dbReference>
<evidence type="ECO:0000256" key="4">
    <source>
        <dbReference type="SAM" id="MobiDB-lite"/>
    </source>
</evidence>
<evidence type="ECO:0000259" key="6">
    <source>
        <dbReference type="PROSITE" id="PS51253"/>
    </source>
</evidence>
<dbReference type="InterPro" id="IPR007889">
    <property type="entry name" value="HTH_Psq"/>
</dbReference>
<dbReference type="Pfam" id="PF03184">
    <property type="entry name" value="DDE_1"/>
    <property type="match status" value="1"/>
</dbReference>
<dbReference type="PROSITE" id="PS50805">
    <property type="entry name" value="KRAB"/>
    <property type="match status" value="1"/>
</dbReference>
<accession>A0A6P5JBC9</accession>
<keyword evidence="7" id="KW-1185">Reference proteome</keyword>